<protein>
    <recommendedName>
        <fullName evidence="1">DUF6950 domain-containing protein</fullName>
    </recommendedName>
</protein>
<keyword evidence="3" id="KW-1185">Reference proteome</keyword>
<dbReference type="Pfam" id="PF22262">
    <property type="entry name" value="DUF6950"/>
    <property type="match status" value="1"/>
</dbReference>
<evidence type="ECO:0000313" key="2">
    <source>
        <dbReference type="EMBL" id="QUS39563.1"/>
    </source>
</evidence>
<proteinExistence type="predicted"/>
<sequence length="175" mass="19045">MDADVKVADAVLVARLAEVVAKDRAMFEVNVKAAVAKSGNSRAKLEIALLAAMDAATQSEMVWGKDDCVLWCANILKVAIGCDPVSHIRGRYRTRIGARRLIGRRGLLPAARVVARKRGWRRINEGEQVGDIGVAVLSGVLSVVICRAPGWFVGRNERGWTSMPSTNVRIIWAVI</sequence>
<feature type="domain" description="DUF6950" evidence="1">
    <location>
        <begin position="46"/>
        <end position="174"/>
    </location>
</feature>
<accession>A0ABX8A747</accession>
<name>A0ABX8A747_9BRAD</name>
<dbReference type="InterPro" id="IPR053802">
    <property type="entry name" value="DUF6950"/>
</dbReference>
<evidence type="ECO:0000259" key="1">
    <source>
        <dbReference type="Pfam" id="PF22262"/>
    </source>
</evidence>
<gene>
    <name evidence="2" type="ORF">RPMA_12485</name>
</gene>
<organism evidence="2 3">
    <name type="scientific">Tardiphaga alba</name>
    <dbReference type="NCBI Taxonomy" id="340268"/>
    <lineage>
        <taxon>Bacteria</taxon>
        <taxon>Pseudomonadati</taxon>
        <taxon>Pseudomonadota</taxon>
        <taxon>Alphaproteobacteria</taxon>
        <taxon>Hyphomicrobiales</taxon>
        <taxon>Nitrobacteraceae</taxon>
        <taxon>Tardiphaga</taxon>
    </lineage>
</organism>
<reference evidence="2 3" key="1">
    <citation type="submission" date="2019-02" db="EMBL/GenBank/DDBJ databases">
        <title>Emended description of the genus Rhodopseudomonas and description of Rhodopseudomonas albus sp. nov., a non-phototrophic, heavy-metal-tolerant bacterium isolated from garden soil.</title>
        <authorList>
            <person name="Bao Z."/>
            <person name="Cao W.W."/>
            <person name="Sato Y."/>
            <person name="Nishizawa T."/>
            <person name="Zhao J."/>
            <person name="Guo Y."/>
            <person name="Ohta H."/>
        </authorList>
    </citation>
    <scope>NUCLEOTIDE SEQUENCE [LARGE SCALE GENOMIC DNA]</scope>
    <source>
        <strain evidence="2 3">SK50-23</strain>
    </source>
</reference>
<evidence type="ECO:0000313" key="3">
    <source>
        <dbReference type="Proteomes" id="UP000682843"/>
    </source>
</evidence>
<dbReference type="RefSeq" id="WP_211913108.1">
    <property type="nucleotide sequence ID" value="NZ_CP036498.1"/>
</dbReference>
<dbReference type="EMBL" id="CP036498">
    <property type="protein sequence ID" value="QUS39563.1"/>
    <property type="molecule type" value="Genomic_DNA"/>
</dbReference>
<dbReference type="Proteomes" id="UP000682843">
    <property type="component" value="Chromosome"/>
</dbReference>